<keyword evidence="2" id="KW-0732">Signal</keyword>
<keyword evidence="4" id="KW-1185">Reference proteome</keyword>
<reference evidence="4" key="1">
    <citation type="journal article" date="2021" name="Syst. Appl. Microbiol.">
        <title>Roseomonas hellenica sp. nov., isolated from roots of wild-growing Alkanna tinctoria.</title>
        <authorList>
            <person name="Rat A."/>
            <person name="Naranjo H.D."/>
            <person name="Lebbe L."/>
            <person name="Cnockaert M."/>
            <person name="Krigas N."/>
            <person name="Grigoriadou K."/>
            <person name="Maloupa E."/>
            <person name="Willems A."/>
        </authorList>
    </citation>
    <scope>NUCLEOTIDE SEQUENCE [LARGE SCALE GENOMIC DNA]</scope>
    <source>
        <strain evidence="4">LMG 31523</strain>
    </source>
</reference>
<evidence type="ECO:0000313" key="3">
    <source>
        <dbReference type="EMBL" id="MBR0664530.1"/>
    </source>
</evidence>
<proteinExistence type="inferred from homology"/>
<dbReference type="Proteomes" id="UP001196870">
    <property type="component" value="Unassembled WGS sequence"/>
</dbReference>
<dbReference type="InterPro" id="IPR042100">
    <property type="entry name" value="Bug_dom1"/>
</dbReference>
<comment type="similarity">
    <text evidence="1">Belongs to the UPF0065 (bug) family.</text>
</comment>
<comment type="caution">
    <text evidence="3">The sequence shown here is derived from an EMBL/GenBank/DDBJ whole genome shotgun (WGS) entry which is preliminary data.</text>
</comment>
<gene>
    <name evidence="3" type="ORF">GXW71_09220</name>
</gene>
<accession>A0ABS5EX98</accession>
<organism evidence="3 4">
    <name type="scientific">Plastoroseomonas hellenica</name>
    <dbReference type="NCBI Taxonomy" id="2687306"/>
    <lineage>
        <taxon>Bacteria</taxon>
        <taxon>Pseudomonadati</taxon>
        <taxon>Pseudomonadota</taxon>
        <taxon>Alphaproteobacteria</taxon>
        <taxon>Acetobacterales</taxon>
        <taxon>Acetobacteraceae</taxon>
        <taxon>Plastoroseomonas</taxon>
    </lineage>
</organism>
<dbReference type="PIRSF" id="PIRSF017082">
    <property type="entry name" value="YflP"/>
    <property type="match status" value="1"/>
</dbReference>
<sequence length="329" mass="34741">MKHRTTMTRRALFGAAAALGAAPLARPALTQAPWRPNRPVRVVVPFPPGGATDMLARLIGTGLGDRLGQPLVIENRPGGSGVVATQNLLTSPADGHSIILATADTHTVMPLANNRLPYRVSEFVPVSGIASVVFSLVTRPGLPVQDLQGFLRHARAANPPLNYASYGYASVSHAAGELLKIAAGFDMTHVPFQGAGPGVLAITADQVDAMMVPVAVAQPQRSRLKMLAVANAERFAMVPDVPTLKEQGLDVTADAWIGLLAAPHTPPAIAEALHAAVRSVQDTPAFQETLRSNGFSNRGYGPREFATYLSAEAERWGQVVRTAHISIEG</sequence>
<evidence type="ECO:0000256" key="1">
    <source>
        <dbReference type="ARBA" id="ARBA00006987"/>
    </source>
</evidence>
<evidence type="ECO:0000256" key="2">
    <source>
        <dbReference type="SAM" id="SignalP"/>
    </source>
</evidence>
<evidence type="ECO:0000313" key="4">
    <source>
        <dbReference type="Proteomes" id="UP001196870"/>
    </source>
</evidence>
<feature type="chain" id="PRO_5046228895" evidence="2">
    <location>
        <begin position="28"/>
        <end position="329"/>
    </location>
</feature>
<dbReference type="InterPro" id="IPR005064">
    <property type="entry name" value="BUG"/>
</dbReference>
<dbReference type="PROSITE" id="PS51318">
    <property type="entry name" value="TAT"/>
    <property type="match status" value="1"/>
</dbReference>
<dbReference type="SUPFAM" id="SSF53850">
    <property type="entry name" value="Periplasmic binding protein-like II"/>
    <property type="match status" value="1"/>
</dbReference>
<feature type="signal peptide" evidence="2">
    <location>
        <begin position="1"/>
        <end position="27"/>
    </location>
</feature>
<dbReference type="Gene3D" id="3.40.190.10">
    <property type="entry name" value="Periplasmic binding protein-like II"/>
    <property type="match status" value="1"/>
</dbReference>
<dbReference type="Gene3D" id="3.40.190.150">
    <property type="entry name" value="Bordetella uptake gene, domain 1"/>
    <property type="match status" value="1"/>
</dbReference>
<protein>
    <submittedName>
        <fullName evidence="3">Tripartite tricarboxylate transporter substrate binding protein</fullName>
    </submittedName>
</protein>
<dbReference type="PANTHER" id="PTHR42928:SF5">
    <property type="entry name" value="BLR1237 PROTEIN"/>
    <property type="match status" value="1"/>
</dbReference>
<dbReference type="InterPro" id="IPR006311">
    <property type="entry name" value="TAT_signal"/>
</dbReference>
<dbReference type="CDD" id="cd07012">
    <property type="entry name" value="PBP2_Bug_TTT"/>
    <property type="match status" value="1"/>
</dbReference>
<dbReference type="PANTHER" id="PTHR42928">
    <property type="entry name" value="TRICARBOXYLATE-BINDING PROTEIN"/>
    <property type="match status" value="1"/>
</dbReference>
<dbReference type="EMBL" id="JAAGBB010000009">
    <property type="protein sequence ID" value="MBR0664530.1"/>
    <property type="molecule type" value="Genomic_DNA"/>
</dbReference>
<dbReference type="RefSeq" id="WP_211852198.1">
    <property type="nucleotide sequence ID" value="NZ_JAAGBB010000009.1"/>
</dbReference>
<name>A0ABS5EX98_9PROT</name>
<dbReference type="Pfam" id="PF03401">
    <property type="entry name" value="TctC"/>
    <property type="match status" value="1"/>
</dbReference>